<proteinExistence type="predicted"/>
<accession>B2KD32</accession>
<keyword evidence="4" id="KW-1185">Reference proteome</keyword>
<feature type="coiled-coil region" evidence="1">
    <location>
        <begin position="173"/>
        <end position="203"/>
    </location>
</feature>
<dbReference type="HOGENOM" id="CLU_851877_0_0_0"/>
<dbReference type="EMBL" id="CP001055">
    <property type="protein sequence ID" value="ACC98428.1"/>
    <property type="molecule type" value="Genomic_DNA"/>
</dbReference>
<sequence length="326" mass="38742">MKRLAIPLILLLSSTASFSLSFSWSKCFAISPLSVVNSQDIDIGKTYIRFCMNEECEEYVDRHIISSDADGVHCMDEYDKHPYIVFDEGYDPKKQPPEDYLYPKFILVFKNGQIYETGKIEEDVFRPLYKFIIHKDGINIITFSPADEYCEEGACTGKEKLSFWKDIECDKTKKCIKERIHNEKKRKKEAARAEKDYAEYQKKDQLYDFKCDEFLEDDKCPVLWTDNRYLVANNFMLLSEKNSSAPYNMAFSKKCNKKNYNSKDDYCIAWMYEIFFRGKFPKECDTRMKKNKETKERIFNTLIKKFQYCHIKEEERKASYTDTYSF</sequence>
<feature type="signal peptide" evidence="2">
    <location>
        <begin position="1"/>
        <end position="19"/>
    </location>
</feature>
<name>B2KD32_ELUMP</name>
<evidence type="ECO:0000256" key="2">
    <source>
        <dbReference type="SAM" id="SignalP"/>
    </source>
</evidence>
<keyword evidence="1" id="KW-0175">Coiled coil</keyword>
<dbReference type="AlphaFoldDB" id="B2KD32"/>
<evidence type="ECO:0000313" key="4">
    <source>
        <dbReference type="Proteomes" id="UP000001029"/>
    </source>
</evidence>
<gene>
    <name evidence="3" type="ordered locus">Emin_0873</name>
</gene>
<feature type="chain" id="PRO_5002780072" evidence="2">
    <location>
        <begin position="20"/>
        <end position="326"/>
    </location>
</feature>
<reference evidence="3 4" key="1">
    <citation type="journal article" date="2009" name="Appl. Environ. Microbiol.">
        <title>Genomic analysis of 'Elusimicrobium minutum,' the first cultivated representative of the phylum 'Elusimicrobia' (formerly termite group 1).</title>
        <authorList>
            <person name="Herlemann D.P.R."/>
            <person name="Geissinger O."/>
            <person name="Ikeda-Ohtsubo W."/>
            <person name="Kunin V."/>
            <person name="Sun H."/>
            <person name="Lapidus A."/>
            <person name="Hugenholtz P."/>
            <person name="Brune A."/>
        </authorList>
    </citation>
    <scope>NUCLEOTIDE SEQUENCE [LARGE SCALE GENOMIC DNA]</scope>
    <source>
        <strain evidence="3 4">Pei191</strain>
    </source>
</reference>
<evidence type="ECO:0000256" key="1">
    <source>
        <dbReference type="SAM" id="Coils"/>
    </source>
</evidence>
<protein>
    <submittedName>
        <fullName evidence="3">Uncharacterized protein</fullName>
    </submittedName>
</protein>
<keyword evidence="2" id="KW-0732">Signal</keyword>
<evidence type="ECO:0000313" key="3">
    <source>
        <dbReference type="EMBL" id="ACC98428.1"/>
    </source>
</evidence>
<dbReference type="Proteomes" id="UP000001029">
    <property type="component" value="Chromosome"/>
</dbReference>
<organism evidence="3 4">
    <name type="scientific">Elusimicrobium minutum (strain Pei191)</name>
    <dbReference type="NCBI Taxonomy" id="445932"/>
    <lineage>
        <taxon>Bacteria</taxon>
        <taxon>Pseudomonadati</taxon>
        <taxon>Elusimicrobiota</taxon>
        <taxon>Elusimicrobia</taxon>
        <taxon>Elusimicrobiales</taxon>
        <taxon>Elusimicrobiaceae</taxon>
        <taxon>Elusimicrobium</taxon>
    </lineage>
</organism>
<dbReference type="KEGG" id="emi:Emin_0873"/>
<dbReference type="STRING" id="445932.Emin_0873"/>